<dbReference type="InterPro" id="IPR038770">
    <property type="entry name" value="Na+/solute_symporter_sf"/>
</dbReference>
<dbReference type="GO" id="GO:0006813">
    <property type="term" value="P:potassium ion transport"/>
    <property type="evidence" value="ECO:0007669"/>
    <property type="project" value="InterPro"/>
</dbReference>
<reference evidence="7 8" key="1">
    <citation type="submission" date="2007-08" db="EMBL/GenBank/DDBJ databases">
        <title>Complete sequence of Roseiflexus castenholzii DSM 13941.</title>
        <authorList>
            <consortium name="US DOE Joint Genome Institute"/>
            <person name="Copeland A."/>
            <person name="Lucas S."/>
            <person name="Lapidus A."/>
            <person name="Barry K."/>
            <person name="Glavina del Rio T."/>
            <person name="Dalin E."/>
            <person name="Tice H."/>
            <person name="Pitluck S."/>
            <person name="Thompson L.S."/>
            <person name="Brettin T."/>
            <person name="Bruce D."/>
            <person name="Detter J.C."/>
            <person name="Han C."/>
            <person name="Tapia R."/>
            <person name="Schmutz J."/>
            <person name="Larimer F."/>
            <person name="Land M."/>
            <person name="Hauser L."/>
            <person name="Kyrpides N."/>
            <person name="Mikhailova N."/>
            <person name="Bryant D.A."/>
            <person name="Hanada S."/>
            <person name="Tsukatani Y."/>
            <person name="Richardson P."/>
        </authorList>
    </citation>
    <scope>NUCLEOTIDE SEQUENCE [LARGE SCALE GENOMIC DNA]</scope>
    <source>
        <strain evidence="8">DSM 13941 / HLO8</strain>
    </source>
</reference>
<accession>A7NRX7</accession>
<dbReference type="eggNOG" id="COG0569">
    <property type="taxonomic scope" value="Bacteria"/>
</dbReference>
<organism evidence="7 8">
    <name type="scientific">Roseiflexus castenholzii (strain DSM 13941 / HLO8)</name>
    <dbReference type="NCBI Taxonomy" id="383372"/>
    <lineage>
        <taxon>Bacteria</taxon>
        <taxon>Bacillati</taxon>
        <taxon>Chloroflexota</taxon>
        <taxon>Chloroflexia</taxon>
        <taxon>Chloroflexales</taxon>
        <taxon>Roseiflexineae</taxon>
        <taxon>Roseiflexaceae</taxon>
        <taxon>Roseiflexus</taxon>
    </lineage>
</organism>
<dbReference type="GO" id="GO:1902600">
    <property type="term" value="P:proton transmembrane transport"/>
    <property type="evidence" value="ECO:0007669"/>
    <property type="project" value="InterPro"/>
</dbReference>
<evidence type="ECO:0000259" key="6">
    <source>
        <dbReference type="PROSITE" id="PS51202"/>
    </source>
</evidence>
<dbReference type="Pfam" id="PF00999">
    <property type="entry name" value="Na_H_Exchanger"/>
    <property type="match status" value="1"/>
</dbReference>
<evidence type="ECO:0000313" key="7">
    <source>
        <dbReference type="EMBL" id="ABU60323.1"/>
    </source>
</evidence>
<comment type="subcellular location">
    <subcellularLocation>
        <location evidence="1">Membrane</location>
        <topology evidence="1">Multi-pass membrane protein</topology>
    </subcellularLocation>
</comment>
<dbReference type="RefSeq" id="WP_012122744.1">
    <property type="nucleotide sequence ID" value="NC_009767.1"/>
</dbReference>
<dbReference type="Pfam" id="PF02254">
    <property type="entry name" value="TrkA_N"/>
    <property type="match status" value="1"/>
</dbReference>
<dbReference type="AlphaFoldDB" id="A7NRX7"/>
<dbReference type="SUPFAM" id="SSF51735">
    <property type="entry name" value="NAD(P)-binding Rossmann-fold domains"/>
    <property type="match status" value="1"/>
</dbReference>
<dbReference type="STRING" id="383372.Rcas_4297"/>
<dbReference type="InterPro" id="IPR036721">
    <property type="entry name" value="RCK_C_sf"/>
</dbReference>
<dbReference type="InterPro" id="IPR036291">
    <property type="entry name" value="NAD(P)-bd_dom_sf"/>
</dbReference>
<feature type="transmembrane region" description="Helical" evidence="5">
    <location>
        <begin position="60"/>
        <end position="79"/>
    </location>
</feature>
<feature type="transmembrane region" description="Helical" evidence="5">
    <location>
        <begin position="6"/>
        <end position="27"/>
    </location>
</feature>
<dbReference type="eggNOG" id="COG0475">
    <property type="taxonomic scope" value="Bacteria"/>
</dbReference>
<dbReference type="Pfam" id="PF02080">
    <property type="entry name" value="TrkA_C"/>
    <property type="match status" value="1"/>
</dbReference>
<keyword evidence="3 5" id="KW-1133">Transmembrane helix</keyword>
<keyword evidence="4 5" id="KW-0472">Membrane</keyword>
<dbReference type="Gene3D" id="3.30.70.1450">
    <property type="entry name" value="Regulator of K+ conductance, C-terminal domain"/>
    <property type="match status" value="1"/>
</dbReference>
<dbReference type="GO" id="GO:0016020">
    <property type="term" value="C:membrane"/>
    <property type="evidence" value="ECO:0007669"/>
    <property type="project" value="UniProtKB-SubCell"/>
</dbReference>
<feature type="transmembrane region" description="Helical" evidence="5">
    <location>
        <begin position="161"/>
        <end position="183"/>
    </location>
</feature>
<feature type="transmembrane region" description="Helical" evidence="5">
    <location>
        <begin position="256"/>
        <end position="276"/>
    </location>
</feature>
<dbReference type="PROSITE" id="PS51202">
    <property type="entry name" value="RCK_C"/>
    <property type="match status" value="1"/>
</dbReference>
<sequence length="636" mass="69106">MQTLIYFIGFALICLASHRIGALFSWLRLPYITGYLFTGVLVGSFGLEFIPTSASESLRFIDQIALAVIAFVAGSELFYKELISRLRSILWTVALIIVAAFVLLGGAIYLLVDVIPFTQSLPPTEKIVVALLGATILLALSPPSTIAVIKEVRARGPATRLILGVTICMDVAIIVIFAINSSLAQALITNTGVSLTFLGVLLLDLALAVGLGAAIWRLLVVLLDQRLPRLVKIAGVVLIGYSVYVLAGVLKMYDIGGVKIAIEPLLTTMIGGFLITNFSRHRDEFAGLLHDIGPPIYVAFFTLTGLALKLDILLTALIFAAILFIVRGAGIFVGSSSGAAIAGEPTRIRRLAWLGLITQAGIALGLAREVSVTLPSLGDAFATLIIAVIVLNEIFGPLMLRAGLQRLGETNLPEPGIRDRVRDVLILGVELQSIALARQLSRQGWRVRVADTDADHVRRLATEDVDERHIDAIDETNLAGLLDRSTDALVALLENDEDNLRACQIAMEKFGVPRLIVRLRRQDLREQFRELGALIVDPGTAMVNLLEQAVRAPQSISLLLHTDETNDVVQMTVTNPEINGRLVRDLRLPNDVLLLEINRDGQTILPHGYTQLRYGDEVTVVGKAESLREVAIRLGY</sequence>
<name>A7NRX7_ROSCS</name>
<evidence type="ECO:0000256" key="4">
    <source>
        <dbReference type="ARBA" id="ARBA00023136"/>
    </source>
</evidence>
<evidence type="ECO:0000313" key="8">
    <source>
        <dbReference type="Proteomes" id="UP000000263"/>
    </source>
</evidence>
<feature type="transmembrane region" description="Helical" evidence="5">
    <location>
        <begin position="91"/>
        <end position="112"/>
    </location>
</feature>
<dbReference type="EMBL" id="CP000804">
    <property type="protein sequence ID" value="ABU60323.1"/>
    <property type="molecule type" value="Genomic_DNA"/>
</dbReference>
<dbReference type="InterPro" id="IPR003148">
    <property type="entry name" value="RCK_N"/>
</dbReference>
<feature type="domain" description="RCK C-terminal" evidence="6">
    <location>
        <begin position="553"/>
        <end position="636"/>
    </location>
</feature>
<dbReference type="Gene3D" id="3.40.50.720">
    <property type="entry name" value="NAD(P)-binding Rossmann-like Domain"/>
    <property type="match status" value="1"/>
</dbReference>
<dbReference type="SUPFAM" id="SSF116726">
    <property type="entry name" value="TrkA C-terminal domain-like"/>
    <property type="match status" value="1"/>
</dbReference>
<feature type="transmembrane region" description="Helical" evidence="5">
    <location>
        <begin position="127"/>
        <end position="149"/>
    </location>
</feature>
<gene>
    <name evidence="7" type="ordered locus">Rcas_4297</name>
</gene>
<feature type="transmembrane region" description="Helical" evidence="5">
    <location>
        <begin position="380"/>
        <end position="400"/>
    </location>
</feature>
<proteinExistence type="predicted"/>
<feature type="transmembrane region" description="Helical" evidence="5">
    <location>
        <begin position="195"/>
        <end position="218"/>
    </location>
</feature>
<protein>
    <submittedName>
        <fullName evidence="7">TrkA-C domain protein</fullName>
    </submittedName>
</protein>
<dbReference type="OrthoDB" id="9775180at2"/>
<dbReference type="HOGENOM" id="CLU_017491_0_0_0"/>
<feature type="transmembrane region" description="Helical" evidence="5">
    <location>
        <begin position="34"/>
        <end position="54"/>
    </location>
</feature>
<evidence type="ECO:0000256" key="3">
    <source>
        <dbReference type="ARBA" id="ARBA00022989"/>
    </source>
</evidence>
<keyword evidence="2 5" id="KW-0812">Transmembrane</keyword>
<feature type="transmembrane region" description="Helical" evidence="5">
    <location>
        <begin position="288"/>
        <end position="308"/>
    </location>
</feature>
<dbReference type="PANTHER" id="PTHR43021:SF2">
    <property type="entry name" value="CATION_H+ EXCHANGER DOMAIN-CONTAINING PROTEIN"/>
    <property type="match status" value="1"/>
</dbReference>
<dbReference type="InterPro" id="IPR006037">
    <property type="entry name" value="RCK_C"/>
</dbReference>
<keyword evidence="8" id="KW-1185">Reference proteome</keyword>
<dbReference type="Proteomes" id="UP000000263">
    <property type="component" value="Chromosome"/>
</dbReference>
<evidence type="ECO:0000256" key="5">
    <source>
        <dbReference type="SAM" id="Phobius"/>
    </source>
</evidence>
<dbReference type="GO" id="GO:0015297">
    <property type="term" value="F:antiporter activity"/>
    <property type="evidence" value="ECO:0007669"/>
    <property type="project" value="InterPro"/>
</dbReference>
<dbReference type="GO" id="GO:0008324">
    <property type="term" value="F:monoatomic cation transmembrane transporter activity"/>
    <property type="evidence" value="ECO:0007669"/>
    <property type="project" value="InterPro"/>
</dbReference>
<evidence type="ECO:0000256" key="1">
    <source>
        <dbReference type="ARBA" id="ARBA00004141"/>
    </source>
</evidence>
<feature type="transmembrane region" description="Helical" evidence="5">
    <location>
        <begin position="230"/>
        <end position="250"/>
    </location>
</feature>
<feature type="transmembrane region" description="Helical" evidence="5">
    <location>
        <begin position="314"/>
        <end position="339"/>
    </location>
</feature>
<dbReference type="Gene3D" id="1.20.1530.20">
    <property type="match status" value="1"/>
</dbReference>
<dbReference type="PANTHER" id="PTHR43021">
    <property type="entry name" value="NA(+)/H(+) ANTIPORTER-RELATED"/>
    <property type="match status" value="1"/>
</dbReference>
<dbReference type="InterPro" id="IPR006153">
    <property type="entry name" value="Cation/H_exchanger_TM"/>
</dbReference>
<evidence type="ECO:0000256" key="2">
    <source>
        <dbReference type="ARBA" id="ARBA00022692"/>
    </source>
</evidence>
<dbReference type="KEGG" id="rca:Rcas_4297"/>
<feature type="transmembrane region" description="Helical" evidence="5">
    <location>
        <begin position="351"/>
        <end position="368"/>
    </location>
</feature>